<name>A0A941ASE6_9GAMM</name>
<sequence length="68" mass="7540">MSVVTNPIWLWLFKHGWEDPEWGRRPADQIGIQLALHDLAGMIADDKVRTGIQSTLDSAIAKTARAIG</sequence>
<proteinExistence type="predicted"/>
<dbReference type="EMBL" id="JAGKTC010000001">
    <property type="protein sequence ID" value="MBP3983087.1"/>
    <property type="molecule type" value="Genomic_DNA"/>
</dbReference>
<gene>
    <name evidence="1" type="ORF">J5837_01515</name>
</gene>
<organism evidence="1 2">
    <name type="scientific">Pseudoxanthomonas helianthi</name>
    <dbReference type="NCBI Taxonomy" id="1453541"/>
    <lineage>
        <taxon>Bacteria</taxon>
        <taxon>Pseudomonadati</taxon>
        <taxon>Pseudomonadota</taxon>
        <taxon>Gammaproteobacteria</taxon>
        <taxon>Lysobacterales</taxon>
        <taxon>Lysobacteraceae</taxon>
        <taxon>Pseudoxanthomonas</taxon>
    </lineage>
</organism>
<reference evidence="1" key="1">
    <citation type="journal article" date="2016" name="Int. J. Syst. Evol. Microbiol.">
        <title>Pseudoxanthomonas helianthi sp. nov., isolated from roots of Jerusalem artichoke (Helianthus tuberosus).</title>
        <authorList>
            <person name="Kittiwongwattana C."/>
            <person name="Thawai C."/>
        </authorList>
    </citation>
    <scope>NUCLEOTIDE SEQUENCE</scope>
    <source>
        <strain evidence="1">110414</strain>
    </source>
</reference>
<evidence type="ECO:0000313" key="1">
    <source>
        <dbReference type="EMBL" id="MBP3983087.1"/>
    </source>
</evidence>
<reference evidence="1" key="2">
    <citation type="submission" date="2021-03" db="EMBL/GenBank/DDBJ databases">
        <authorList>
            <person name="Cao W."/>
        </authorList>
    </citation>
    <scope>NUCLEOTIDE SEQUENCE</scope>
    <source>
        <strain evidence="1">110414</strain>
    </source>
</reference>
<protein>
    <submittedName>
        <fullName evidence="1">Uncharacterized protein</fullName>
    </submittedName>
</protein>
<evidence type="ECO:0000313" key="2">
    <source>
        <dbReference type="Proteomes" id="UP000673447"/>
    </source>
</evidence>
<comment type="caution">
    <text evidence="1">The sequence shown here is derived from an EMBL/GenBank/DDBJ whole genome shotgun (WGS) entry which is preliminary data.</text>
</comment>
<dbReference type="AlphaFoldDB" id="A0A941ASE6"/>
<dbReference type="Proteomes" id="UP000673447">
    <property type="component" value="Unassembled WGS sequence"/>
</dbReference>
<dbReference type="RefSeq" id="WP_210534953.1">
    <property type="nucleotide sequence ID" value="NZ_JAGKTC010000001.1"/>
</dbReference>
<accession>A0A941ASE6</accession>
<keyword evidence="2" id="KW-1185">Reference proteome</keyword>